<gene>
    <name evidence="1" type="primary">g4672</name>
    <name evidence="1" type="ORF">VP750_LOCUS3985</name>
</gene>
<proteinExistence type="predicted"/>
<dbReference type="EMBL" id="CAXHTA020000007">
    <property type="protein sequence ID" value="CAL5222326.1"/>
    <property type="molecule type" value="Genomic_DNA"/>
</dbReference>
<name>A0ABP1FSC1_9CHLO</name>
<dbReference type="Pfam" id="PF06522">
    <property type="entry name" value="B12D"/>
    <property type="match status" value="1"/>
</dbReference>
<sequence length="74" mass="8342">MWVFPLFAALGLGVGACVYSVSRNFLTNPDVRVFKSSRNDGASEDPRLEEHGKKYKHSFYRMLGDIKQGKTGIF</sequence>
<evidence type="ECO:0000313" key="2">
    <source>
        <dbReference type="Proteomes" id="UP001497392"/>
    </source>
</evidence>
<protein>
    <submittedName>
        <fullName evidence="1">G4672 protein</fullName>
    </submittedName>
</protein>
<comment type="caution">
    <text evidence="1">The sequence shown here is derived from an EMBL/GenBank/DDBJ whole genome shotgun (WGS) entry which is preliminary data.</text>
</comment>
<evidence type="ECO:0000313" key="1">
    <source>
        <dbReference type="EMBL" id="CAL5222326.1"/>
    </source>
</evidence>
<organism evidence="1 2">
    <name type="scientific">Coccomyxa viridis</name>
    <dbReference type="NCBI Taxonomy" id="1274662"/>
    <lineage>
        <taxon>Eukaryota</taxon>
        <taxon>Viridiplantae</taxon>
        <taxon>Chlorophyta</taxon>
        <taxon>core chlorophytes</taxon>
        <taxon>Trebouxiophyceae</taxon>
        <taxon>Trebouxiophyceae incertae sedis</taxon>
        <taxon>Coccomyxaceae</taxon>
        <taxon>Coccomyxa</taxon>
    </lineage>
</organism>
<dbReference type="InterPro" id="IPR010530">
    <property type="entry name" value="B12D"/>
</dbReference>
<keyword evidence="2" id="KW-1185">Reference proteome</keyword>
<accession>A0ABP1FSC1</accession>
<dbReference type="Proteomes" id="UP001497392">
    <property type="component" value="Unassembled WGS sequence"/>
</dbReference>
<reference evidence="1 2" key="1">
    <citation type="submission" date="2024-06" db="EMBL/GenBank/DDBJ databases">
        <authorList>
            <person name="Kraege A."/>
            <person name="Thomma B."/>
        </authorList>
    </citation>
    <scope>NUCLEOTIDE SEQUENCE [LARGE SCALE GENOMIC DNA]</scope>
</reference>
<dbReference type="PANTHER" id="PTHR33417">
    <property type="entry name" value="G-BOX BINDING PROTEIN"/>
    <property type="match status" value="1"/>
</dbReference>